<feature type="transmembrane region" description="Helical" evidence="1">
    <location>
        <begin position="97"/>
        <end position="123"/>
    </location>
</feature>
<organism evidence="2 3">
    <name type="scientific">Mycolicibacterium goodii</name>
    <name type="common">Mycobacterium goodii</name>
    <dbReference type="NCBI Taxonomy" id="134601"/>
    <lineage>
        <taxon>Bacteria</taxon>
        <taxon>Bacillati</taxon>
        <taxon>Actinomycetota</taxon>
        <taxon>Actinomycetes</taxon>
        <taxon>Mycobacteriales</taxon>
        <taxon>Mycobacteriaceae</taxon>
        <taxon>Mycolicibacterium</taxon>
    </lineage>
</organism>
<dbReference type="RefSeq" id="WP_214395596.1">
    <property type="nucleotide sequence ID" value="NZ_JAHBOL010000044.1"/>
</dbReference>
<feature type="transmembrane region" description="Helical" evidence="1">
    <location>
        <begin position="129"/>
        <end position="151"/>
    </location>
</feature>
<reference evidence="2 3" key="1">
    <citation type="submission" date="2021-05" db="EMBL/GenBank/DDBJ databases">
        <title>Draft Genome Sequences of Clinical Respiratory Isolates of Mycobacterium goodii Recovered in Ireland.</title>
        <authorList>
            <person name="Flanagan P.R."/>
            <person name="Mok S."/>
            <person name="Roycroft E."/>
            <person name="Rogers T.R."/>
            <person name="Fitzgibbon M."/>
        </authorList>
    </citation>
    <scope>NUCLEOTIDE SEQUENCE [LARGE SCALE GENOMIC DNA]</scope>
    <source>
        <strain evidence="2 3">14IE55</strain>
    </source>
</reference>
<gene>
    <name evidence="2" type="ORF">KL859_23465</name>
</gene>
<accession>A0ABS6HVW2</accession>
<evidence type="ECO:0000313" key="2">
    <source>
        <dbReference type="EMBL" id="MBU8825819.1"/>
    </source>
</evidence>
<sequence>MAEGRAARGVTRHLWDALRTMSVGEVLQIDFWIGLVGAGGGLYLGLNYPAQLIGAVSVTAGVVGVIIGAVIAGVAVQAAFMDQSFLRKLRAIGRDPVNYLTPFLFTTVIGVFALLLLLVLSAMTPTANVASVAIVGALVGWLSSWTVASLLPGMATLIQFVGLRQDAIDVPDDIDIGKDKRRAQ</sequence>
<feature type="transmembrane region" description="Helical" evidence="1">
    <location>
        <begin position="52"/>
        <end position="76"/>
    </location>
</feature>
<keyword evidence="1" id="KW-1133">Transmembrane helix</keyword>
<keyword evidence="1" id="KW-0812">Transmembrane</keyword>
<feature type="transmembrane region" description="Helical" evidence="1">
    <location>
        <begin position="29"/>
        <end position="46"/>
    </location>
</feature>
<keyword evidence="3" id="KW-1185">Reference proteome</keyword>
<name>A0ABS6HVW2_MYCGD</name>
<evidence type="ECO:0000313" key="3">
    <source>
        <dbReference type="Proteomes" id="UP000696413"/>
    </source>
</evidence>
<evidence type="ECO:0000256" key="1">
    <source>
        <dbReference type="SAM" id="Phobius"/>
    </source>
</evidence>
<proteinExistence type="predicted"/>
<comment type="caution">
    <text evidence="2">The sequence shown here is derived from an EMBL/GenBank/DDBJ whole genome shotgun (WGS) entry which is preliminary data.</text>
</comment>
<dbReference type="Proteomes" id="UP000696413">
    <property type="component" value="Unassembled WGS sequence"/>
</dbReference>
<dbReference type="EMBL" id="JAHBOM010000019">
    <property type="protein sequence ID" value="MBU8825819.1"/>
    <property type="molecule type" value="Genomic_DNA"/>
</dbReference>
<protein>
    <recommendedName>
        <fullName evidence="4">Transmembrane protein</fullName>
    </recommendedName>
</protein>
<keyword evidence="1" id="KW-0472">Membrane</keyword>
<evidence type="ECO:0008006" key="4">
    <source>
        <dbReference type="Google" id="ProtNLM"/>
    </source>
</evidence>